<proteinExistence type="predicted"/>
<reference evidence="1 2" key="1">
    <citation type="submission" date="2016-01" db="EMBL/GenBank/DDBJ databases">
        <title>Genome sequence of the acidophilic iron oxidising Ferrovum strain Z-31.</title>
        <authorList>
            <person name="Poehlein A."/>
            <person name="Ullrich S.R."/>
            <person name="Schloemann M."/>
            <person name="Muehling M."/>
            <person name="Daniel R."/>
        </authorList>
    </citation>
    <scope>NUCLEOTIDE SEQUENCE [LARGE SCALE GENOMIC DNA]</scope>
    <source>
        <strain evidence="1 2">Z-31</strain>
    </source>
</reference>
<protein>
    <submittedName>
        <fullName evidence="1">Uncharacterized protein</fullName>
    </submittedName>
</protein>
<dbReference type="AlphaFoldDB" id="A0A149VUW9"/>
<dbReference type="Proteomes" id="UP000075653">
    <property type="component" value="Unassembled WGS sequence"/>
</dbReference>
<comment type="caution">
    <text evidence="1">The sequence shown here is derived from an EMBL/GenBank/DDBJ whole genome shotgun (WGS) entry which is preliminary data.</text>
</comment>
<evidence type="ECO:0000313" key="2">
    <source>
        <dbReference type="Proteomes" id="UP000075653"/>
    </source>
</evidence>
<name>A0A149VUW9_9PROT</name>
<sequence length="91" mass="10126">MMCSTQRGLEVAQHHIEPAEGLDLRARLAFGCDHHAMRKAQSLDHLKSQQPIGGHGAIRSKCNAGPGLQRRKREVLHRVKSHPHGLSVVHF</sequence>
<gene>
    <name evidence="1" type="ORF">FEMY_24720</name>
</gene>
<evidence type="ECO:0000313" key="1">
    <source>
        <dbReference type="EMBL" id="KXW57010.1"/>
    </source>
</evidence>
<dbReference type="EMBL" id="LRRD01000175">
    <property type="protein sequence ID" value="KXW57010.1"/>
    <property type="molecule type" value="Genomic_DNA"/>
</dbReference>
<keyword evidence="2" id="KW-1185">Reference proteome</keyword>
<accession>A0A149VUW9</accession>
<organism evidence="1 2">
    <name type="scientific">Ferrovum myxofaciens</name>
    <dbReference type="NCBI Taxonomy" id="416213"/>
    <lineage>
        <taxon>Bacteria</taxon>
        <taxon>Pseudomonadati</taxon>
        <taxon>Pseudomonadota</taxon>
        <taxon>Betaproteobacteria</taxon>
        <taxon>Ferrovales</taxon>
        <taxon>Ferrovaceae</taxon>
        <taxon>Ferrovum</taxon>
    </lineage>
</organism>